<keyword evidence="1" id="KW-1133">Transmembrane helix</keyword>
<reference evidence="2 3" key="1">
    <citation type="submission" date="2019-01" db="EMBL/GenBank/DDBJ databases">
        <title>Complete genome sequencing of Aequorivita sp. H23M31.</title>
        <authorList>
            <person name="Bae J.-W."/>
        </authorList>
    </citation>
    <scope>NUCLEOTIDE SEQUENCE [LARGE SCALE GENOMIC DNA]</scope>
    <source>
        <strain evidence="2 3">H23M31</strain>
    </source>
</reference>
<dbReference type="Proteomes" id="UP000285517">
    <property type="component" value="Chromosome"/>
</dbReference>
<dbReference type="OrthoDB" id="1412480at2"/>
<evidence type="ECO:0000256" key="1">
    <source>
        <dbReference type="SAM" id="Phobius"/>
    </source>
</evidence>
<accession>A0A410G3G4</accession>
<proteinExistence type="predicted"/>
<evidence type="ECO:0000313" key="3">
    <source>
        <dbReference type="Proteomes" id="UP000285517"/>
    </source>
</evidence>
<organism evidence="2 3">
    <name type="scientific">Aequorivita ciconiae</name>
    <dbReference type="NCBI Taxonomy" id="2494375"/>
    <lineage>
        <taxon>Bacteria</taxon>
        <taxon>Pseudomonadati</taxon>
        <taxon>Bacteroidota</taxon>
        <taxon>Flavobacteriia</taxon>
        <taxon>Flavobacteriales</taxon>
        <taxon>Flavobacteriaceae</taxon>
        <taxon>Aequorivita</taxon>
    </lineage>
</organism>
<keyword evidence="1" id="KW-0812">Transmembrane</keyword>
<evidence type="ECO:0000313" key="2">
    <source>
        <dbReference type="EMBL" id="QAA81793.1"/>
    </source>
</evidence>
<dbReference type="RefSeq" id="WP_128250174.1">
    <property type="nucleotide sequence ID" value="NZ_CP034951.1"/>
</dbReference>
<evidence type="ECO:0008006" key="4">
    <source>
        <dbReference type="Google" id="ProtNLM"/>
    </source>
</evidence>
<dbReference type="AlphaFoldDB" id="A0A410G3G4"/>
<gene>
    <name evidence="2" type="ORF">EI546_08705</name>
</gene>
<dbReference type="KEGG" id="aev:EI546_08705"/>
<name>A0A410G3G4_9FLAO</name>
<keyword evidence="3" id="KW-1185">Reference proteome</keyword>
<protein>
    <recommendedName>
        <fullName evidence="4">DUF748 domain-containing protein</fullName>
    </recommendedName>
</protein>
<feature type="transmembrane region" description="Helical" evidence="1">
    <location>
        <begin position="7"/>
        <end position="30"/>
    </location>
</feature>
<dbReference type="EMBL" id="CP034951">
    <property type="protein sequence ID" value="QAA81793.1"/>
    <property type="molecule type" value="Genomic_DNA"/>
</dbReference>
<keyword evidence="1" id="KW-0472">Membrane</keyword>
<sequence>MNKPVKIISYTLLSLGIIAIIALISINIVVKNKVENFIKDDLPDHIERSYDKISVNTLDGTILLKNPQITVKNIEDGAKHTFVSAETLVVSGISYWELLFNEKIHIRNITLNEPSFKYYKDRVKSTKDTLQKKTKMEKSILVDAFHVNNSNIALYEKGNDSTKIYTENLSFEIEDIHINQEIFQRKIPFEYKEFRATGDSLFVKANSYDNLSVGPYSIKNGNLIFEDLKYYTKFSKTELSHLLKVQRDHYDVSINSLSIEDFNFGFRDSLFFSEIKMITLNDPQAEIYRDKLVADDLSIKPLYSKSLRELDFDLTIDSVKIKNGALKYEEKVQEENSGGAIQFHDLNADISKLSNTYQEPEKTDIKIKAVFMDNTPIDIDWNFDVQNVQDQFLFKATVGPLDAEKMNRFTQPNLKVRLQGHVSRTYFTIDGNHDSSTTDLKINYSDFKVEVLQKDGKKKNKFLSAVVNIFVSKNSDKKDEHFKEGTGEATRNKTKSVFNQLWISIQSALKKIMI</sequence>